<dbReference type="GO" id="GO:0005506">
    <property type="term" value="F:iron ion binding"/>
    <property type="evidence" value="ECO:0007669"/>
    <property type="project" value="InterPro"/>
</dbReference>
<evidence type="ECO:0000256" key="1">
    <source>
        <dbReference type="PIRSR" id="PIRSR602401-1"/>
    </source>
</evidence>
<dbReference type="InterPro" id="IPR002401">
    <property type="entry name" value="Cyt_P450_E_grp-I"/>
</dbReference>
<proteinExistence type="predicted"/>
<dbReference type="EMBL" id="JAAMPI010000663">
    <property type="protein sequence ID" value="KAF4629539.1"/>
    <property type="molecule type" value="Genomic_DNA"/>
</dbReference>
<gene>
    <name evidence="4" type="ORF">G7Y89_g8609</name>
</gene>
<name>A0A8H4RG95_9HELO</name>
<sequence length="660" mass="74565">MDFSLIAHAAWDNCWLSSFTIFILYIIGSVIYELYFSPLAKIPGPFLAKITGWTSFYYALTGYRHIWIWQCHQIYGPIFRFAPNGVLVNTATGYHSINNYKANVKRGKLYEMGPRNAKHISTFNLTDKNAHSKRRRILNAIFSDAATRSTENFIIQNVDRWCELLLGKNDKEWSEPLNFSTKFSELMLDITGDLAFGKSFSIKEPKQHPLKDMPMYMEKHVMFIYPSAQSPLMDIWVWLKPRGLNNLLRRFRPEPTRIFEEFVDNIVRERTDLELKLQEEAKEESENSKKDLFHYILNAKDAETGRAAYSPDEINAEAALLIQAGGETTSAALCSTFFYLIRCPRAYKRVTSEVRNTFASADEIQGGAKLSSCHYLRACIDEAIRMTTPGPGERPRVALDGGLHVDGHFIPKGTRVGSSSWALYHKEEYFGDAWTYRPERWIVDEENGVTTADVALAQSAFHPFSIGLYNCVGRQVAWQEMLITTAKILHQMDVRVPPGDSTGGGAPELGWGRRNKNHYHIRDAFVAIKNGPMTTAYDPTERLVGDREDPENSLRFRGKTSNLGYTSQLLDVLANRYYEYGTVESCPRPSNCSVLKALTTPIPATPIQKPSTRPVQKPSRPLPRLSINPIRIVPTVESPLPSEPSSSNSSSPPSTPILKG</sequence>
<dbReference type="OrthoDB" id="1470350at2759"/>
<keyword evidence="3" id="KW-0472">Membrane</keyword>
<feature type="region of interest" description="Disordered" evidence="2">
    <location>
        <begin position="603"/>
        <end position="660"/>
    </location>
</feature>
<dbReference type="GO" id="GO:0016705">
    <property type="term" value="F:oxidoreductase activity, acting on paired donors, with incorporation or reduction of molecular oxygen"/>
    <property type="evidence" value="ECO:0007669"/>
    <property type="project" value="InterPro"/>
</dbReference>
<dbReference type="Gene3D" id="1.10.630.10">
    <property type="entry name" value="Cytochrome P450"/>
    <property type="match status" value="1"/>
</dbReference>
<keyword evidence="1" id="KW-0349">Heme</keyword>
<dbReference type="GO" id="GO:0004497">
    <property type="term" value="F:monooxygenase activity"/>
    <property type="evidence" value="ECO:0007669"/>
    <property type="project" value="InterPro"/>
</dbReference>
<evidence type="ECO:0000313" key="5">
    <source>
        <dbReference type="Proteomes" id="UP000566819"/>
    </source>
</evidence>
<dbReference type="AlphaFoldDB" id="A0A8H4RG95"/>
<organism evidence="4 5">
    <name type="scientific">Cudoniella acicularis</name>
    <dbReference type="NCBI Taxonomy" id="354080"/>
    <lineage>
        <taxon>Eukaryota</taxon>
        <taxon>Fungi</taxon>
        <taxon>Dikarya</taxon>
        <taxon>Ascomycota</taxon>
        <taxon>Pezizomycotina</taxon>
        <taxon>Leotiomycetes</taxon>
        <taxon>Helotiales</taxon>
        <taxon>Tricladiaceae</taxon>
        <taxon>Cudoniella</taxon>
    </lineage>
</organism>
<protein>
    <recommendedName>
        <fullName evidence="6">Cytochrome P450</fullName>
    </recommendedName>
</protein>
<dbReference type="InterPro" id="IPR036396">
    <property type="entry name" value="Cyt_P450_sf"/>
</dbReference>
<comment type="cofactor">
    <cofactor evidence="1">
        <name>heme</name>
        <dbReference type="ChEBI" id="CHEBI:30413"/>
    </cofactor>
</comment>
<dbReference type="GO" id="GO:0020037">
    <property type="term" value="F:heme binding"/>
    <property type="evidence" value="ECO:0007669"/>
    <property type="project" value="InterPro"/>
</dbReference>
<keyword evidence="1" id="KW-0408">Iron</keyword>
<dbReference type="PRINTS" id="PR00385">
    <property type="entry name" value="P450"/>
</dbReference>
<dbReference type="PRINTS" id="PR00463">
    <property type="entry name" value="EP450I"/>
</dbReference>
<dbReference type="InterPro" id="IPR050121">
    <property type="entry name" value="Cytochrome_P450_monoxygenase"/>
</dbReference>
<feature type="compositionally biased region" description="Low complexity" evidence="2">
    <location>
        <begin position="633"/>
        <end position="652"/>
    </location>
</feature>
<dbReference type="Proteomes" id="UP000566819">
    <property type="component" value="Unassembled WGS sequence"/>
</dbReference>
<dbReference type="Pfam" id="PF00067">
    <property type="entry name" value="p450"/>
    <property type="match status" value="1"/>
</dbReference>
<comment type="caution">
    <text evidence="4">The sequence shown here is derived from an EMBL/GenBank/DDBJ whole genome shotgun (WGS) entry which is preliminary data.</text>
</comment>
<evidence type="ECO:0000256" key="2">
    <source>
        <dbReference type="SAM" id="MobiDB-lite"/>
    </source>
</evidence>
<keyword evidence="1" id="KW-0479">Metal-binding</keyword>
<dbReference type="InterPro" id="IPR001128">
    <property type="entry name" value="Cyt_P450"/>
</dbReference>
<evidence type="ECO:0008006" key="6">
    <source>
        <dbReference type="Google" id="ProtNLM"/>
    </source>
</evidence>
<feature type="transmembrane region" description="Helical" evidence="3">
    <location>
        <begin position="15"/>
        <end position="35"/>
    </location>
</feature>
<dbReference type="CDD" id="cd11061">
    <property type="entry name" value="CYP67-like"/>
    <property type="match status" value="1"/>
</dbReference>
<dbReference type="SUPFAM" id="SSF48264">
    <property type="entry name" value="Cytochrome P450"/>
    <property type="match status" value="1"/>
</dbReference>
<evidence type="ECO:0000256" key="3">
    <source>
        <dbReference type="SAM" id="Phobius"/>
    </source>
</evidence>
<reference evidence="4 5" key="1">
    <citation type="submission" date="2020-03" db="EMBL/GenBank/DDBJ databases">
        <title>Draft Genome Sequence of Cudoniella acicularis.</title>
        <authorList>
            <person name="Buettner E."/>
            <person name="Kellner H."/>
        </authorList>
    </citation>
    <scope>NUCLEOTIDE SEQUENCE [LARGE SCALE GENOMIC DNA]</scope>
    <source>
        <strain evidence="4 5">DSM 108380</strain>
    </source>
</reference>
<evidence type="ECO:0000313" key="4">
    <source>
        <dbReference type="EMBL" id="KAF4629539.1"/>
    </source>
</evidence>
<dbReference type="PANTHER" id="PTHR24305:SF226">
    <property type="entry name" value="CYTOCHROME P450 MONOOXYGENASE"/>
    <property type="match status" value="1"/>
</dbReference>
<keyword evidence="5" id="KW-1185">Reference proteome</keyword>
<keyword evidence="3" id="KW-1133">Transmembrane helix</keyword>
<accession>A0A8H4RG95</accession>
<feature type="binding site" description="axial binding residue" evidence="1">
    <location>
        <position position="471"/>
    </location>
    <ligand>
        <name>heme</name>
        <dbReference type="ChEBI" id="CHEBI:30413"/>
    </ligand>
    <ligandPart>
        <name>Fe</name>
        <dbReference type="ChEBI" id="CHEBI:18248"/>
    </ligandPart>
</feature>
<keyword evidence="3" id="KW-0812">Transmembrane</keyword>
<dbReference type="PANTHER" id="PTHR24305">
    <property type="entry name" value="CYTOCHROME P450"/>
    <property type="match status" value="1"/>
</dbReference>